<accession>A0ABS9EK37</accession>
<dbReference type="InterPro" id="IPR045175">
    <property type="entry name" value="M28_fam"/>
</dbReference>
<proteinExistence type="predicted"/>
<keyword evidence="4" id="KW-1185">Reference proteome</keyword>
<name>A0ABS9EK37_9FLAO</name>
<comment type="caution">
    <text evidence="3">The sequence shown here is derived from an EMBL/GenBank/DDBJ whole genome shotgun (WGS) entry which is preliminary data.</text>
</comment>
<sequence length="331" mass="37327">MSKFLFKISVLASLAIFISCNSSQTAVSEKVIISESYNSVPEIQTSVASIKRNMEYLASDDLRGRETGTDGIDKAASYIEKFFTDNNIQPYFETYRDSFEVKNVVGYNVVGMLEGNDPVLKKEFVIIGAHYDHIGIGKVVDNDSIANGANDDAAGTVAVLELAKELSRLKSNRRSVLFTLFSAEEMGLMGSKHLSKRLKEAGLDLYAMFNIEMIGVPMVNKDYQVYITGYEESNLADKFNEYSKEKVLGFLPQAKEYNLFMRSDNYPFYQEFKVPAQTISSFDFTNFDYYHHVGDEASKMNMEHMATTVNKVFPGIYAMLNTSEKEIKLND</sequence>
<dbReference type="RefSeq" id="WP_236134374.1">
    <property type="nucleotide sequence ID" value="NZ_JAKGTH010000010.1"/>
</dbReference>
<dbReference type="Gene3D" id="3.40.630.10">
    <property type="entry name" value="Zn peptidases"/>
    <property type="match status" value="1"/>
</dbReference>
<protein>
    <submittedName>
        <fullName evidence="3">M20/M25/M40 family metallo-hydrolase</fullName>
    </submittedName>
</protein>
<dbReference type="PROSITE" id="PS51257">
    <property type="entry name" value="PROKAR_LIPOPROTEIN"/>
    <property type="match status" value="1"/>
</dbReference>
<dbReference type="Pfam" id="PF04389">
    <property type="entry name" value="Peptidase_M28"/>
    <property type="match status" value="1"/>
</dbReference>
<evidence type="ECO:0000259" key="2">
    <source>
        <dbReference type="Pfam" id="PF04389"/>
    </source>
</evidence>
<dbReference type="EMBL" id="JAKGTH010000010">
    <property type="protein sequence ID" value="MCF4102224.1"/>
    <property type="molecule type" value="Genomic_DNA"/>
</dbReference>
<feature type="signal peptide" evidence="1">
    <location>
        <begin position="1"/>
        <end position="25"/>
    </location>
</feature>
<dbReference type="InterPro" id="IPR007484">
    <property type="entry name" value="Peptidase_M28"/>
</dbReference>
<dbReference type="SUPFAM" id="SSF53187">
    <property type="entry name" value="Zn-dependent exopeptidases"/>
    <property type="match status" value="1"/>
</dbReference>
<feature type="chain" id="PRO_5046859976" evidence="1">
    <location>
        <begin position="26"/>
        <end position="331"/>
    </location>
</feature>
<feature type="domain" description="Peptidase M28" evidence="2">
    <location>
        <begin position="108"/>
        <end position="307"/>
    </location>
</feature>
<dbReference type="PANTHER" id="PTHR12147:SF26">
    <property type="entry name" value="PEPTIDASE M28 DOMAIN-CONTAINING PROTEIN"/>
    <property type="match status" value="1"/>
</dbReference>
<dbReference type="Proteomes" id="UP001179363">
    <property type="component" value="Unassembled WGS sequence"/>
</dbReference>
<evidence type="ECO:0000313" key="4">
    <source>
        <dbReference type="Proteomes" id="UP001179363"/>
    </source>
</evidence>
<organism evidence="3 4">
    <name type="scientific">Gillisia lutea</name>
    <dbReference type="NCBI Taxonomy" id="2909668"/>
    <lineage>
        <taxon>Bacteria</taxon>
        <taxon>Pseudomonadati</taxon>
        <taxon>Bacteroidota</taxon>
        <taxon>Flavobacteriia</taxon>
        <taxon>Flavobacteriales</taxon>
        <taxon>Flavobacteriaceae</taxon>
        <taxon>Gillisia</taxon>
    </lineage>
</organism>
<reference evidence="3" key="1">
    <citation type="submission" date="2022-01" db="EMBL/GenBank/DDBJ databases">
        <title>Gillisia lutea sp. nov., isolated from marine plastic residues from the Malvarosa beach (Valencia, Spain).</title>
        <authorList>
            <person name="Vidal-Verdu A."/>
            <person name="Molina-Menor E."/>
            <person name="Satari L."/>
            <person name="Pascual J."/>
            <person name="Pereto J."/>
            <person name="Porcar M."/>
        </authorList>
    </citation>
    <scope>NUCLEOTIDE SEQUENCE</scope>
    <source>
        <strain evidence="3">M10.2A</strain>
    </source>
</reference>
<evidence type="ECO:0000256" key="1">
    <source>
        <dbReference type="SAM" id="SignalP"/>
    </source>
</evidence>
<dbReference type="PANTHER" id="PTHR12147">
    <property type="entry name" value="METALLOPEPTIDASE M28 FAMILY MEMBER"/>
    <property type="match status" value="1"/>
</dbReference>
<gene>
    <name evidence="3" type="ORF">L1I30_11145</name>
</gene>
<evidence type="ECO:0000313" key="3">
    <source>
        <dbReference type="EMBL" id="MCF4102224.1"/>
    </source>
</evidence>
<keyword evidence="1" id="KW-0732">Signal</keyword>